<keyword evidence="1" id="KW-1133">Transmembrane helix</keyword>
<organism evidence="2 3">
    <name type="scientific">Flavobacterium fragile</name>
    <dbReference type="NCBI Taxonomy" id="2949085"/>
    <lineage>
        <taxon>Bacteria</taxon>
        <taxon>Pseudomonadati</taxon>
        <taxon>Bacteroidota</taxon>
        <taxon>Flavobacteriia</taxon>
        <taxon>Flavobacteriales</taxon>
        <taxon>Flavobacteriaceae</taxon>
        <taxon>Flavobacterium</taxon>
    </lineage>
</organism>
<dbReference type="EMBL" id="JAMLJN010000009">
    <property type="protein sequence ID" value="MCL9770866.1"/>
    <property type="molecule type" value="Genomic_DNA"/>
</dbReference>
<name>A0ABT0TJW8_9FLAO</name>
<sequence length="60" mass="6968">MKELLKYKTVQLFLVAVVMALVAIPFEGYDFVFLTLRLASFAIFMYLLIKFTSSKNKVKK</sequence>
<evidence type="ECO:0000313" key="2">
    <source>
        <dbReference type="EMBL" id="MCL9770866.1"/>
    </source>
</evidence>
<dbReference type="Proteomes" id="UP001203342">
    <property type="component" value="Unassembled WGS sequence"/>
</dbReference>
<evidence type="ECO:0000256" key="1">
    <source>
        <dbReference type="SAM" id="Phobius"/>
    </source>
</evidence>
<keyword evidence="1" id="KW-0472">Membrane</keyword>
<protein>
    <submittedName>
        <fullName evidence="2">Uncharacterized protein</fullName>
    </submittedName>
</protein>
<proteinExistence type="predicted"/>
<feature type="transmembrane region" description="Helical" evidence="1">
    <location>
        <begin position="31"/>
        <end position="49"/>
    </location>
</feature>
<reference evidence="2 3" key="1">
    <citation type="submission" date="2022-05" db="EMBL/GenBank/DDBJ databases">
        <title>Flavobacterium sp., isolated from activated sludge.</title>
        <authorList>
            <person name="Ran Q."/>
        </authorList>
    </citation>
    <scope>NUCLEOTIDE SEQUENCE [LARGE SCALE GENOMIC DNA]</scope>
    <source>
        <strain evidence="2 3">HXWNR69</strain>
    </source>
</reference>
<evidence type="ECO:0000313" key="3">
    <source>
        <dbReference type="Proteomes" id="UP001203342"/>
    </source>
</evidence>
<comment type="caution">
    <text evidence="2">The sequence shown here is derived from an EMBL/GenBank/DDBJ whole genome shotgun (WGS) entry which is preliminary data.</text>
</comment>
<keyword evidence="1" id="KW-0812">Transmembrane</keyword>
<feature type="transmembrane region" description="Helical" evidence="1">
    <location>
        <begin position="7"/>
        <end position="25"/>
    </location>
</feature>
<dbReference type="RefSeq" id="WP_250582578.1">
    <property type="nucleotide sequence ID" value="NZ_JAMLJN010000009.1"/>
</dbReference>
<accession>A0ABT0TJW8</accession>
<keyword evidence="3" id="KW-1185">Reference proteome</keyword>
<gene>
    <name evidence="2" type="ORF">NAT47_10595</name>
</gene>